<keyword evidence="1" id="KW-0677">Repeat</keyword>
<dbReference type="PROSITE" id="PS00626">
    <property type="entry name" value="RCC1_2"/>
    <property type="match status" value="1"/>
</dbReference>
<dbReference type="InterPro" id="IPR009091">
    <property type="entry name" value="RCC1/BLIP-II"/>
</dbReference>
<dbReference type="CDD" id="cd18498">
    <property type="entry name" value="BACK_RCBTB1_2"/>
    <property type="match status" value="1"/>
</dbReference>
<dbReference type="InterPro" id="IPR051625">
    <property type="entry name" value="Signaling_Regulatory_Domain"/>
</dbReference>
<reference evidence="4" key="1">
    <citation type="submission" date="2019-11" db="EMBL/GenBank/DDBJ databases">
        <title>The nuclear and mitochondrial genomes of Frieseomelitta varia - a highly eusocial stingless bee (Meliponini) with a permanently sterile worker caste.</title>
        <authorList>
            <person name="Freitas F.C.P."/>
            <person name="Lourenco A.P."/>
            <person name="Nunes F.M.F."/>
            <person name="Paschoal A.R."/>
            <person name="Abreu F.C.P."/>
            <person name="Barbin F.O."/>
            <person name="Bataglia L."/>
            <person name="Cardoso-Junior C.A.M."/>
            <person name="Cervoni M.S."/>
            <person name="Silva S.R."/>
            <person name="Dalarmi F."/>
            <person name="Del Lama M.A."/>
            <person name="Depintor T.S."/>
            <person name="Ferreira K.M."/>
            <person name="Goria P.S."/>
            <person name="Jaskot M.C."/>
            <person name="Lago D.C."/>
            <person name="Luna-Lucena D."/>
            <person name="Moda L.M."/>
            <person name="Nascimento L."/>
            <person name="Pedrino M."/>
            <person name="Rabico F.O."/>
            <person name="Sanches F.C."/>
            <person name="Santos D.E."/>
            <person name="Santos C.G."/>
            <person name="Vieira J."/>
            <person name="Lopes T.F."/>
            <person name="Barchuk A.R."/>
            <person name="Hartfelder K."/>
            <person name="Simoes Z.L.P."/>
            <person name="Bitondi M.M.G."/>
            <person name="Pinheiro D.G."/>
        </authorList>
    </citation>
    <scope>NUCLEOTIDE SEQUENCE</scope>
    <source>
        <strain evidence="4">USP_RPSP 00005682</strain>
        <tissue evidence="4">Whole individual</tissue>
    </source>
</reference>
<feature type="repeat" description="RCC1" evidence="2">
    <location>
        <begin position="95"/>
        <end position="145"/>
    </location>
</feature>
<dbReference type="SMART" id="SM00225">
    <property type="entry name" value="BTB"/>
    <property type="match status" value="2"/>
</dbReference>
<evidence type="ECO:0000256" key="1">
    <source>
        <dbReference type="ARBA" id="ARBA00022737"/>
    </source>
</evidence>
<name>A0A833VZ57_9HYME</name>
<feature type="domain" description="BTB" evidence="3">
    <location>
        <begin position="877"/>
        <end position="943"/>
    </location>
</feature>
<dbReference type="Gene3D" id="3.30.710.10">
    <property type="entry name" value="Potassium Channel Kv1.1, Chain A"/>
    <property type="match status" value="2"/>
</dbReference>
<keyword evidence="5" id="KW-1185">Reference proteome</keyword>
<dbReference type="InterPro" id="IPR011333">
    <property type="entry name" value="SKP1/BTB/POZ_sf"/>
</dbReference>
<dbReference type="PANTHER" id="PTHR22872">
    <property type="entry name" value="BTK-BINDING PROTEIN-RELATED"/>
    <property type="match status" value="1"/>
</dbReference>
<dbReference type="InterPro" id="IPR058923">
    <property type="entry name" value="RCC1-like_dom"/>
</dbReference>
<accession>A0A833VZ57</accession>
<organism evidence="4 5">
    <name type="scientific">Frieseomelitta varia</name>
    <dbReference type="NCBI Taxonomy" id="561572"/>
    <lineage>
        <taxon>Eukaryota</taxon>
        <taxon>Metazoa</taxon>
        <taxon>Ecdysozoa</taxon>
        <taxon>Arthropoda</taxon>
        <taxon>Hexapoda</taxon>
        <taxon>Insecta</taxon>
        <taxon>Pterygota</taxon>
        <taxon>Neoptera</taxon>
        <taxon>Endopterygota</taxon>
        <taxon>Hymenoptera</taxon>
        <taxon>Apocrita</taxon>
        <taxon>Aculeata</taxon>
        <taxon>Apoidea</taxon>
        <taxon>Anthophila</taxon>
        <taxon>Apidae</taxon>
        <taxon>Frieseomelitta</taxon>
    </lineage>
</organism>
<dbReference type="InterPro" id="IPR000210">
    <property type="entry name" value="BTB/POZ_dom"/>
</dbReference>
<dbReference type="SUPFAM" id="SSF54695">
    <property type="entry name" value="POZ domain"/>
    <property type="match status" value="2"/>
</dbReference>
<feature type="repeat" description="RCC1" evidence="2">
    <location>
        <begin position="755"/>
        <end position="808"/>
    </location>
</feature>
<dbReference type="InterPro" id="IPR000408">
    <property type="entry name" value="Reg_chr_condens"/>
</dbReference>
<evidence type="ECO:0000259" key="3">
    <source>
        <dbReference type="PROSITE" id="PS50097"/>
    </source>
</evidence>
<dbReference type="Pfam" id="PF00415">
    <property type="entry name" value="RCC1"/>
    <property type="match status" value="3"/>
</dbReference>
<feature type="repeat" description="RCC1" evidence="2">
    <location>
        <begin position="598"/>
        <end position="649"/>
    </location>
</feature>
<dbReference type="PRINTS" id="PR00633">
    <property type="entry name" value="RCCNDNSATION"/>
</dbReference>
<dbReference type="SUPFAM" id="SSF50985">
    <property type="entry name" value="RCC1/BLIP-II"/>
    <property type="match status" value="2"/>
</dbReference>
<protein>
    <recommendedName>
        <fullName evidence="3">BTB domain-containing protein</fullName>
    </recommendedName>
</protein>
<feature type="repeat" description="RCC1" evidence="2">
    <location>
        <begin position="703"/>
        <end position="754"/>
    </location>
</feature>
<dbReference type="Pfam" id="PF00651">
    <property type="entry name" value="BTB"/>
    <property type="match status" value="2"/>
</dbReference>
<dbReference type="Proteomes" id="UP000655588">
    <property type="component" value="Unassembled WGS sequence"/>
</dbReference>
<proteinExistence type="predicted"/>
<feature type="repeat" description="RCC1" evidence="2">
    <location>
        <begin position="650"/>
        <end position="702"/>
    </location>
</feature>
<gene>
    <name evidence="4" type="ORF">E2986_12953</name>
</gene>
<evidence type="ECO:0000313" key="4">
    <source>
        <dbReference type="EMBL" id="KAF3425819.1"/>
    </source>
</evidence>
<dbReference type="CDD" id="cd18298">
    <property type="entry name" value="BTB_POZ_RCBTB1_2"/>
    <property type="match status" value="2"/>
</dbReference>
<dbReference type="PROSITE" id="PS50097">
    <property type="entry name" value="BTB"/>
    <property type="match status" value="2"/>
</dbReference>
<dbReference type="EMBL" id="WNWW01000353">
    <property type="protein sequence ID" value="KAF3425819.1"/>
    <property type="molecule type" value="Genomic_DNA"/>
</dbReference>
<dbReference type="Gene3D" id="2.130.10.30">
    <property type="entry name" value="Regulator of chromosome condensation 1/beta-lactamase-inhibitor protein II"/>
    <property type="match status" value="3"/>
</dbReference>
<comment type="caution">
    <text evidence="4">The sequence shown here is derived from an EMBL/GenBank/DDBJ whole genome shotgun (WGS) entry which is preliminary data.</text>
</comment>
<dbReference type="PROSITE" id="PS50012">
    <property type="entry name" value="RCC1_3"/>
    <property type="match status" value="7"/>
</dbReference>
<evidence type="ECO:0000313" key="5">
    <source>
        <dbReference type="Proteomes" id="UP000655588"/>
    </source>
</evidence>
<dbReference type="PANTHER" id="PTHR22872:SF10">
    <property type="entry name" value="ULTRAVIOLET-B RECEPTOR UVR8"/>
    <property type="match status" value="1"/>
</dbReference>
<sequence>MDLNASTMYPRDLKNWHIFSSLESKFLKNVRIAAVYGCSANNALIVTKDNMVYSIGKCRDTGSIFCPKKIEILCGEDIKTIAYGTDHVLVLTQQGKIYSWGCNCKGELGTPIHSQTPILISDILNGEFFIDIACGSHHSLALTNKGQPSQPAIIEQCKTKPMLMTDLSNVKIVRISCGHCFSMALTDNGQVYSWGDNSVGQLGTKSSSSNVPCKITALAEIIIEKIVCGYKHTLALSDKGDLYVWGDNSYGQLGYIDSSIQAGTPTKLKIPGISGRVLDIATSHYHFISVAKSEGNQIFIWGQCYGQQIQIPMLTTLKCLYYAFAYYASPNIMHQPFIFHSDKESNLADNLRDAFDDPTTSDLTIQVHGKSIHVHKVILKIRSNYFKMMFQEHWIENSQSTIEHEQFSYDAYKAFLKYLYTDEIDSSTEIILELLELANAYSENQLIRHCVRIICKKITVQNVAFLYNTSIQHNSKELEECCFKFALNHMTTIIQTAAFAELDKNTMKTFIVRAAQADWNCISKVHMAFVYGNLGNEALIVTMDKVVYALGCNTYGCLGIGDSHGTLYPKKVEALCGKAIKTFAFGRGPYVLALTEEGKIYSWGRDNYGELGNNSTNHMIPTLVTGNLSNEFIVDIACGSHHCLALTKEGKVYAWGDNSWGQIGYTVSINQNAPMKVNSRLADKTVICISCCHSSSMTVTDSGEVYGWGCNQVGQLGIGNYVNQVNPCKVTTLVGIVIEKIVCGSAHVLALSNKGVLYAWGENSYGQLGLNENRKTNICSPRQLAVKKMKRVLDMACSHHNHTSAAMVEGHRIFIWGQCLGHIVIVPTLINVTSLHDVFARYASPSVMHQPLVLYGEEPDTSLIDYFRNAFDDQSTSDLVVRVQQKCIYVHKALLVIRCQYFRTMFQNLIENNQSVIEEQTFSYDVYKAFLKYFYTDEIDLPPGNIPEFLKLAHTYSENQLKKHCVQMIKGEITVENAALLYGTSIECNVKESEEYCFEFMLNHMTAVTQTATFAKLHENTIKSFMAKAAQVNASEAVVCDI</sequence>
<feature type="domain" description="BTB" evidence="3">
    <location>
        <begin position="361"/>
        <end position="428"/>
    </location>
</feature>
<feature type="repeat" description="RCC1" evidence="2">
    <location>
        <begin position="240"/>
        <end position="293"/>
    </location>
</feature>
<dbReference type="AlphaFoldDB" id="A0A833VZ57"/>
<evidence type="ECO:0000256" key="2">
    <source>
        <dbReference type="PROSITE-ProRule" id="PRU00235"/>
    </source>
</evidence>
<feature type="repeat" description="RCC1" evidence="2">
    <location>
        <begin position="189"/>
        <end position="239"/>
    </location>
</feature>
<dbReference type="Pfam" id="PF25390">
    <property type="entry name" value="WD40_RLD"/>
    <property type="match status" value="1"/>
</dbReference>